<evidence type="ECO:0000256" key="1">
    <source>
        <dbReference type="SAM" id="Phobius"/>
    </source>
</evidence>
<dbReference type="InterPro" id="IPR012902">
    <property type="entry name" value="N_methyl_site"/>
</dbReference>
<feature type="transmembrane region" description="Helical" evidence="1">
    <location>
        <begin position="14"/>
        <end position="33"/>
    </location>
</feature>
<proteinExistence type="predicted"/>
<dbReference type="AlphaFoldDB" id="A0A0G0K5I8"/>
<dbReference type="NCBIfam" id="TIGR02532">
    <property type="entry name" value="IV_pilin_GFxxxE"/>
    <property type="match status" value="1"/>
</dbReference>
<keyword evidence="1" id="KW-0472">Membrane</keyword>
<dbReference type="Pfam" id="PF07963">
    <property type="entry name" value="N_methyl"/>
    <property type="match status" value="1"/>
</dbReference>
<protein>
    <recommendedName>
        <fullName evidence="4">Prepilin-type N-terminal cleavage/methylation domain-containing protein</fullName>
    </recommendedName>
</protein>
<keyword evidence="1" id="KW-0812">Transmembrane</keyword>
<evidence type="ECO:0000313" key="3">
    <source>
        <dbReference type="Proteomes" id="UP000034022"/>
    </source>
</evidence>
<organism evidence="2 3">
    <name type="scientific">Candidatus Falkowbacteria bacterium GW2011_GWE1_38_31</name>
    <dbReference type="NCBI Taxonomy" id="1618638"/>
    <lineage>
        <taxon>Bacteria</taxon>
        <taxon>Candidatus Falkowiibacteriota</taxon>
    </lineage>
</organism>
<keyword evidence="1" id="KW-1133">Transmembrane helix</keyword>
<reference evidence="2 3" key="1">
    <citation type="journal article" date="2015" name="Nature">
        <title>rRNA introns, odd ribosomes, and small enigmatic genomes across a large radiation of phyla.</title>
        <authorList>
            <person name="Brown C.T."/>
            <person name="Hug L.A."/>
            <person name="Thomas B.C."/>
            <person name="Sharon I."/>
            <person name="Castelle C.J."/>
            <person name="Singh A."/>
            <person name="Wilkins M.J."/>
            <person name="Williams K.H."/>
            <person name="Banfield J.F."/>
        </authorList>
    </citation>
    <scope>NUCLEOTIDE SEQUENCE [LARGE SCALE GENOMIC DNA]</scope>
</reference>
<name>A0A0G0K5I8_9BACT</name>
<dbReference type="Proteomes" id="UP000034022">
    <property type="component" value="Unassembled WGS sequence"/>
</dbReference>
<evidence type="ECO:0000313" key="2">
    <source>
        <dbReference type="EMBL" id="KKQ70700.1"/>
    </source>
</evidence>
<evidence type="ECO:0008006" key="4">
    <source>
        <dbReference type="Google" id="ProtNLM"/>
    </source>
</evidence>
<comment type="caution">
    <text evidence="2">The sequence shown here is derived from an EMBL/GenBank/DDBJ whole genome shotgun (WGS) entry which is preliminary data.</text>
</comment>
<sequence length="193" mass="21613">MIAKNNYGYTLVELMVSITIFLTIAFIGSDFIITGFKTTRFENEQAEAVKIARDAMKTMVLELKEARHSDGTDVAINTAEQQNIIFYADIDNDGQTEKIRYFISGLDLIKVVTKPGIASDYSGLGATSTIAQYVNHQGAAIFSYFDSEDMATNNKYDIRLININLSINVTPTIMPDDFTVETEVHFRNLKDNL</sequence>
<accession>A0A0G0K5I8</accession>
<gene>
    <name evidence="2" type="ORF">US91_C0003G0030</name>
</gene>
<dbReference type="EMBL" id="LBUU01000003">
    <property type="protein sequence ID" value="KKQ70700.1"/>
    <property type="molecule type" value="Genomic_DNA"/>
</dbReference>